<evidence type="ECO:0000256" key="13">
    <source>
        <dbReference type="ARBA" id="ARBA00023223"/>
    </source>
</evidence>
<keyword evidence="8" id="KW-0067">ATP-binding</keyword>
<dbReference type="SUPFAM" id="SSF56801">
    <property type="entry name" value="Acetyl-CoA synthetase-like"/>
    <property type="match status" value="1"/>
</dbReference>
<reference evidence="18 19" key="1">
    <citation type="journal article" date="2018" name="Elife">
        <title>Firefly genomes illuminate parallel origins of bioluminescence in beetles.</title>
        <authorList>
            <person name="Fallon T.R."/>
            <person name="Lower S.E."/>
            <person name="Chang C.H."/>
            <person name="Bessho-Uehara M."/>
            <person name="Martin G.J."/>
            <person name="Bewick A.J."/>
            <person name="Behringer M."/>
            <person name="Debat H.J."/>
            <person name="Wong I."/>
            <person name="Day J.C."/>
            <person name="Suvorov A."/>
            <person name="Silva C.J."/>
            <person name="Stanger-Hall K.F."/>
            <person name="Hall D.W."/>
            <person name="Schmitz R.J."/>
            <person name="Nelson D.R."/>
            <person name="Lewis S.M."/>
            <person name="Shigenobu S."/>
            <person name="Bybee S.M."/>
            <person name="Larracuente A.M."/>
            <person name="Oba Y."/>
            <person name="Weng J.K."/>
        </authorList>
    </citation>
    <scope>NUCLEOTIDE SEQUENCE [LARGE SCALE GENOMIC DNA]</scope>
    <source>
        <strain evidence="18">1611_PpyrPB1</strain>
        <tissue evidence="18">Whole body</tissue>
    </source>
</reference>
<keyword evidence="10 18" id="KW-0560">Oxidoreductase</keyword>
<dbReference type="GO" id="GO:0016405">
    <property type="term" value="F:CoA-ligase activity"/>
    <property type="evidence" value="ECO:0007669"/>
    <property type="project" value="TreeGrafter"/>
</dbReference>
<dbReference type="InterPro" id="IPR045851">
    <property type="entry name" value="AMP-bd_C_sf"/>
</dbReference>
<keyword evidence="7" id="KW-0547">Nucleotide-binding</keyword>
<evidence type="ECO:0000256" key="11">
    <source>
        <dbReference type="ARBA" id="ARBA00023033"/>
    </source>
</evidence>
<evidence type="ECO:0000256" key="3">
    <source>
        <dbReference type="ARBA" id="ARBA00006432"/>
    </source>
</evidence>
<accession>A0A5N4A9N9</accession>
<evidence type="ECO:0000256" key="9">
    <source>
        <dbReference type="ARBA" id="ARBA00022842"/>
    </source>
</evidence>
<dbReference type="GO" id="GO:0047077">
    <property type="term" value="F:Photinus-luciferin 4-monooxygenase (ATP-hydrolyzing) activity"/>
    <property type="evidence" value="ECO:0007669"/>
    <property type="project" value="UniProtKB-EC"/>
</dbReference>
<dbReference type="AlphaFoldDB" id="A0A5N4A9N9"/>
<keyword evidence="11" id="KW-0503">Monooxygenase</keyword>
<dbReference type="InterPro" id="IPR000873">
    <property type="entry name" value="AMP-dep_synth/lig_dom"/>
</dbReference>
<dbReference type="Gene3D" id="3.40.50.980">
    <property type="match status" value="2"/>
</dbReference>
<keyword evidence="6" id="KW-0479">Metal-binding</keyword>
<comment type="subcellular location">
    <subcellularLocation>
        <location evidence="2">Peroxisome</location>
    </subcellularLocation>
</comment>
<evidence type="ECO:0000259" key="17">
    <source>
        <dbReference type="Pfam" id="PF13193"/>
    </source>
</evidence>
<comment type="catalytic activity">
    <reaction evidence="15">
        <text>firefly D-luciferin + ATP + O2 = firefly oxyluciferin + hnu + AMP + CO2 + diphosphate</text>
        <dbReference type="Rhea" id="RHEA:10732"/>
        <dbReference type="ChEBI" id="CHEBI:15379"/>
        <dbReference type="ChEBI" id="CHEBI:16526"/>
        <dbReference type="ChEBI" id="CHEBI:16792"/>
        <dbReference type="ChEBI" id="CHEBI:30212"/>
        <dbReference type="ChEBI" id="CHEBI:30616"/>
        <dbReference type="ChEBI" id="CHEBI:33019"/>
        <dbReference type="ChEBI" id="CHEBI:58038"/>
        <dbReference type="ChEBI" id="CHEBI:456215"/>
        <dbReference type="EC" id="1.13.12.7"/>
    </reaction>
</comment>
<evidence type="ECO:0000256" key="8">
    <source>
        <dbReference type="ARBA" id="ARBA00022840"/>
    </source>
</evidence>
<dbReference type="GO" id="GO:0008218">
    <property type="term" value="P:bioluminescence"/>
    <property type="evidence" value="ECO:0007669"/>
    <property type="project" value="UniProtKB-KW"/>
</dbReference>
<evidence type="ECO:0000256" key="1">
    <source>
        <dbReference type="ARBA" id="ARBA00001946"/>
    </source>
</evidence>
<feature type="domain" description="AMP-dependent synthetase/ligase" evidence="16">
    <location>
        <begin position="36"/>
        <end position="400"/>
    </location>
</feature>
<evidence type="ECO:0000313" key="19">
    <source>
        <dbReference type="Proteomes" id="UP000327044"/>
    </source>
</evidence>
<evidence type="ECO:0000256" key="7">
    <source>
        <dbReference type="ARBA" id="ARBA00022741"/>
    </source>
</evidence>
<dbReference type="InterPro" id="IPR020845">
    <property type="entry name" value="AMP-binding_CS"/>
</dbReference>
<evidence type="ECO:0000256" key="5">
    <source>
        <dbReference type="ARBA" id="ARBA00019043"/>
    </source>
</evidence>
<comment type="similarity">
    <text evidence="3">Belongs to the ATP-dependent AMP-binding enzyme family.</text>
</comment>
<evidence type="ECO:0000256" key="15">
    <source>
        <dbReference type="ARBA" id="ARBA00048497"/>
    </source>
</evidence>
<dbReference type="InParanoid" id="A0A5N4A9N9"/>
<keyword evidence="19" id="KW-1185">Reference proteome</keyword>
<evidence type="ECO:0000256" key="4">
    <source>
        <dbReference type="ARBA" id="ARBA00012532"/>
    </source>
</evidence>
<dbReference type="FunCoup" id="A0A5N4A9N9">
    <property type="interactions" value="312"/>
</dbReference>
<dbReference type="Pfam" id="PF13193">
    <property type="entry name" value="AMP-binding_C"/>
    <property type="match status" value="1"/>
</dbReference>
<evidence type="ECO:0000259" key="16">
    <source>
        <dbReference type="Pfam" id="PF00501"/>
    </source>
</evidence>
<dbReference type="GO" id="GO:0005524">
    <property type="term" value="F:ATP binding"/>
    <property type="evidence" value="ECO:0007669"/>
    <property type="project" value="UniProtKB-KW"/>
</dbReference>
<dbReference type="Proteomes" id="UP000327044">
    <property type="component" value="Unassembled WGS sequence"/>
</dbReference>
<organism evidence="18 19">
    <name type="scientific">Photinus pyralis</name>
    <name type="common">Common eastern firefly</name>
    <name type="synonym">Lampyris pyralis</name>
    <dbReference type="NCBI Taxonomy" id="7054"/>
    <lineage>
        <taxon>Eukaryota</taxon>
        <taxon>Metazoa</taxon>
        <taxon>Ecdysozoa</taxon>
        <taxon>Arthropoda</taxon>
        <taxon>Hexapoda</taxon>
        <taxon>Insecta</taxon>
        <taxon>Pterygota</taxon>
        <taxon>Neoptera</taxon>
        <taxon>Endopterygota</taxon>
        <taxon>Coleoptera</taxon>
        <taxon>Polyphaga</taxon>
        <taxon>Elateriformia</taxon>
        <taxon>Elateroidea</taxon>
        <taxon>Lampyridae</taxon>
        <taxon>Lampyrinae</taxon>
        <taxon>Photinus</taxon>
    </lineage>
</organism>
<sequence length="545" mass="60308">MENKNILYGPKPFYPVSDGTAGEEIFRALKKYARIPGCIAMTNAHTKENLLYEDVLTLTTRLAVAYKNYGLDINSTIAVCSENSLQFFLPVIAALYLGVTVASINDKYTERELLHNFEITKPSVVFCSKRAVKNIQTVKHRLTYINTVVILDDITDWQDFPCLNNFILKFCDPNLNIGDFKPNSFDRDNQVALVMYSSGTTGVSKGVMITHKNIIARFSHCKDPTFGNQINPTTVILTVVPFQHSFGMFTSLGYMTCGFRIVVLTTFDEKLFLQSLQDYKVASTLLVPTLMSLFAKSAIVENYDLSHLEEIASGGAPLSKQISDAVRKRFKLNQIRQGYGLTETTSAVLITPDTGVIPGSTGKIVPFHAVKVVDTATGENLGPNRTGELYFKGDMIMKGYCNNAPATDAIIDPNGWLRSGDIGYYDGNGNFFIVDRIKSLIKYKGFQVAPAEIEAVLLQHPDILDAGVTGIKDDEAGEIPAAAIVIKKGAHLDEEDVKKYVESQMSSTRWLRGGVRFLDEIPKGPTGKIDGKAIREIFEKQKSKL</sequence>
<dbReference type="Gene3D" id="3.30.300.30">
    <property type="match status" value="1"/>
</dbReference>
<evidence type="ECO:0000256" key="2">
    <source>
        <dbReference type="ARBA" id="ARBA00004275"/>
    </source>
</evidence>
<dbReference type="PANTHER" id="PTHR24096:SF423">
    <property type="entry name" value="GM05240P"/>
    <property type="match status" value="1"/>
</dbReference>
<keyword evidence="13" id="KW-0455">Luminescence</keyword>
<dbReference type="FunFam" id="3.30.300.30:FF:000007">
    <property type="entry name" value="4-coumarate--CoA ligase 2"/>
    <property type="match status" value="1"/>
</dbReference>
<evidence type="ECO:0000256" key="14">
    <source>
        <dbReference type="ARBA" id="ARBA00023262"/>
    </source>
</evidence>
<comment type="cofactor">
    <cofactor evidence="1">
        <name>Mg(2+)</name>
        <dbReference type="ChEBI" id="CHEBI:18420"/>
    </cofactor>
</comment>
<name>A0A5N4A9N9_PHOPY</name>
<feature type="domain" description="AMP-binding enzyme C-terminal" evidence="17">
    <location>
        <begin position="452"/>
        <end position="528"/>
    </location>
</feature>
<proteinExistence type="inferred from homology"/>
<evidence type="ECO:0000256" key="12">
    <source>
        <dbReference type="ARBA" id="ARBA00023140"/>
    </source>
</evidence>
<evidence type="ECO:0000313" key="18">
    <source>
        <dbReference type="EMBL" id="KAB0794046.1"/>
    </source>
</evidence>
<evidence type="ECO:0000256" key="6">
    <source>
        <dbReference type="ARBA" id="ARBA00022723"/>
    </source>
</evidence>
<gene>
    <name evidence="18" type="ORF">PPYR_00002</name>
</gene>
<comment type="caution">
    <text evidence="18">The sequence shown here is derived from an EMBL/GenBank/DDBJ whole genome shotgun (WGS) entry which is preliminary data.</text>
</comment>
<dbReference type="InterPro" id="IPR025110">
    <property type="entry name" value="AMP-bd_C"/>
</dbReference>
<keyword evidence="14" id="KW-0599">Photoprotein</keyword>
<keyword evidence="12" id="KW-0576">Peroxisome</keyword>
<evidence type="ECO:0000256" key="10">
    <source>
        <dbReference type="ARBA" id="ARBA00023002"/>
    </source>
</evidence>
<dbReference type="PANTHER" id="PTHR24096">
    <property type="entry name" value="LONG-CHAIN-FATTY-ACID--COA LIGASE"/>
    <property type="match status" value="1"/>
</dbReference>
<dbReference type="EMBL" id="VVIM01000009">
    <property type="protein sequence ID" value="KAB0794046.1"/>
    <property type="molecule type" value="Genomic_DNA"/>
</dbReference>
<dbReference type="Gene3D" id="2.30.38.10">
    <property type="entry name" value="Luciferase, Domain 3"/>
    <property type="match status" value="1"/>
</dbReference>
<dbReference type="EC" id="1.13.12.7" evidence="4"/>
<dbReference type="PROSITE" id="PS00455">
    <property type="entry name" value="AMP_BINDING"/>
    <property type="match status" value="1"/>
</dbReference>
<keyword evidence="9" id="KW-0460">Magnesium</keyword>
<dbReference type="OrthoDB" id="10253869at2759"/>
<dbReference type="GO" id="GO:0046872">
    <property type="term" value="F:metal ion binding"/>
    <property type="evidence" value="ECO:0007669"/>
    <property type="project" value="UniProtKB-KW"/>
</dbReference>
<protein>
    <recommendedName>
        <fullName evidence="5">Luciferin 4-monooxygenase</fullName>
        <ecNumber evidence="4">1.13.12.7</ecNumber>
    </recommendedName>
</protein>
<dbReference type="GO" id="GO:0005777">
    <property type="term" value="C:peroxisome"/>
    <property type="evidence" value="ECO:0007669"/>
    <property type="project" value="UniProtKB-SubCell"/>
</dbReference>
<dbReference type="Pfam" id="PF00501">
    <property type="entry name" value="AMP-binding"/>
    <property type="match status" value="1"/>
</dbReference>